<organism evidence="1 2">
    <name type="scientific">Martelella alba</name>
    <dbReference type="NCBI Taxonomy" id="2590451"/>
    <lineage>
        <taxon>Bacteria</taxon>
        <taxon>Pseudomonadati</taxon>
        <taxon>Pseudomonadota</taxon>
        <taxon>Alphaproteobacteria</taxon>
        <taxon>Hyphomicrobiales</taxon>
        <taxon>Aurantimonadaceae</taxon>
        <taxon>Martelella</taxon>
    </lineage>
</organism>
<dbReference type="OrthoDB" id="34197at2"/>
<comment type="caution">
    <text evidence="1">The sequence shown here is derived from an EMBL/GenBank/DDBJ whole genome shotgun (WGS) entry which is preliminary data.</text>
</comment>
<gene>
    <name evidence="1" type="ORF">FJU08_09440</name>
</gene>
<keyword evidence="2" id="KW-1185">Reference proteome</keyword>
<proteinExistence type="predicted"/>
<reference evidence="1 2" key="1">
    <citation type="submission" date="2019-06" db="EMBL/GenBank/DDBJ databases">
        <authorList>
            <person name="Li M."/>
        </authorList>
    </citation>
    <scope>NUCLEOTIDE SEQUENCE [LARGE SCALE GENOMIC DNA]</scope>
    <source>
        <strain evidence="1 2">BGMRC2036</strain>
    </source>
</reference>
<dbReference type="InterPro" id="IPR013078">
    <property type="entry name" value="His_Pase_superF_clade-1"/>
</dbReference>
<name>A0A506UDE5_9HYPH</name>
<dbReference type="SUPFAM" id="SSF53254">
    <property type="entry name" value="Phosphoglycerate mutase-like"/>
    <property type="match status" value="1"/>
</dbReference>
<accession>A0A506UDE5</accession>
<evidence type="ECO:0000313" key="1">
    <source>
        <dbReference type="EMBL" id="TPW31151.1"/>
    </source>
</evidence>
<dbReference type="Proteomes" id="UP000318801">
    <property type="component" value="Unassembled WGS sequence"/>
</dbReference>
<dbReference type="RefSeq" id="WP_141149022.1">
    <property type="nucleotide sequence ID" value="NZ_VHLG01000004.1"/>
</dbReference>
<sequence>MYALYITHPQVAQDPAVPVPEWPLSALGRQRMAAFAARSVVQDLGHIVSSAETKAVEAAGILAAATGLGVEIVAETHENDRSATGYLAGGEFEAARLAFLGQPDVSYRGWERAEDAQARIVKAVQSVLALRQWERPIAFVGHGAVGTLLKCHLKGGAISADEDQPGGGGNIFCFSLSDCALLCDWTPMELWEGWPK</sequence>
<dbReference type="AlphaFoldDB" id="A0A506UDE5"/>
<protein>
    <submittedName>
        <fullName evidence="1">Histidine phosphatase family protein</fullName>
    </submittedName>
</protein>
<dbReference type="EMBL" id="VHLG01000004">
    <property type="protein sequence ID" value="TPW31151.1"/>
    <property type="molecule type" value="Genomic_DNA"/>
</dbReference>
<dbReference type="InterPro" id="IPR029033">
    <property type="entry name" value="His_PPase_superfam"/>
</dbReference>
<evidence type="ECO:0000313" key="2">
    <source>
        <dbReference type="Proteomes" id="UP000318801"/>
    </source>
</evidence>
<dbReference type="Pfam" id="PF00300">
    <property type="entry name" value="His_Phos_1"/>
    <property type="match status" value="1"/>
</dbReference>
<dbReference type="Gene3D" id="3.40.50.1240">
    <property type="entry name" value="Phosphoglycerate mutase-like"/>
    <property type="match status" value="1"/>
</dbReference>